<proteinExistence type="predicted"/>
<organism evidence="1 2">
    <name type="scientific">Flavobacterium turcicum</name>
    <dbReference type="NCBI Taxonomy" id="2764718"/>
    <lineage>
        <taxon>Bacteria</taxon>
        <taxon>Pseudomonadati</taxon>
        <taxon>Bacteroidota</taxon>
        <taxon>Flavobacteriia</taxon>
        <taxon>Flavobacteriales</taxon>
        <taxon>Flavobacteriaceae</taxon>
        <taxon>Flavobacterium</taxon>
    </lineage>
</organism>
<dbReference type="Proteomes" id="UP000621670">
    <property type="component" value="Unassembled WGS sequence"/>
</dbReference>
<protein>
    <recommendedName>
        <fullName evidence="3">DUF1896 family protein</fullName>
    </recommendedName>
</protein>
<accession>A0ABR7JED2</accession>
<comment type="caution">
    <text evidence="1">The sequence shown here is derived from an EMBL/GenBank/DDBJ whole genome shotgun (WGS) entry which is preliminary data.</text>
</comment>
<name>A0ABR7JED2_9FLAO</name>
<evidence type="ECO:0008006" key="3">
    <source>
        <dbReference type="Google" id="ProtNLM"/>
    </source>
</evidence>
<evidence type="ECO:0000313" key="2">
    <source>
        <dbReference type="Proteomes" id="UP000621670"/>
    </source>
</evidence>
<dbReference type="RefSeq" id="WP_166134117.1">
    <property type="nucleotide sequence ID" value="NZ_JAAOBY010000002.1"/>
</dbReference>
<dbReference type="EMBL" id="JACRUM010000002">
    <property type="protein sequence ID" value="MBC5862865.1"/>
    <property type="molecule type" value="Genomic_DNA"/>
</dbReference>
<evidence type="ECO:0000313" key="1">
    <source>
        <dbReference type="EMBL" id="MBC5862865.1"/>
    </source>
</evidence>
<reference evidence="1 2" key="1">
    <citation type="submission" date="2020-08" db="EMBL/GenBank/DDBJ databases">
        <title>Description of novel Flavobacterium F-400 isolate.</title>
        <authorList>
            <person name="Saticioglu I."/>
            <person name="Duman M."/>
            <person name="Altun S."/>
        </authorList>
    </citation>
    <scope>NUCLEOTIDE SEQUENCE [LARGE SCALE GENOMIC DNA]</scope>
    <source>
        <strain evidence="1 2">F-400</strain>
    </source>
</reference>
<keyword evidence="2" id="KW-1185">Reference proteome</keyword>
<gene>
    <name evidence="1" type="ORF">H8R26_05465</name>
</gene>
<sequence>MEDVLKEKLWLYIINNNPDLMFTLQEEYRVSEYLNEKIVTVKSIVDELLEEATPQYIIEEICLNLLTEDLKPSRYVYIRLLLEEEFQSNYNQFYESGILIYEVINLVESCKEVFETIGFTNENEDNTFLKHAIIGQMAVYLN</sequence>